<evidence type="ECO:0000256" key="2">
    <source>
        <dbReference type="ARBA" id="ARBA00022475"/>
    </source>
</evidence>
<dbReference type="Pfam" id="PF02687">
    <property type="entry name" value="FtsX"/>
    <property type="match status" value="2"/>
</dbReference>
<dbReference type="RefSeq" id="WP_125054478.1">
    <property type="nucleotide sequence ID" value="NZ_BHZD01000001.1"/>
</dbReference>
<feature type="transmembrane region" description="Helical" evidence="7">
    <location>
        <begin position="690"/>
        <end position="710"/>
    </location>
</feature>
<evidence type="ECO:0000259" key="8">
    <source>
        <dbReference type="Pfam" id="PF02687"/>
    </source>
</evidence>
<evidence type="ECO:0000313" key="9">
    <source>
        <dbReference type="EMBL" id="GCD43326.1"/>
    </source>
</evidence>
<feature type="domain" description="ABC3 transporter permease C-terminal" evidence="8">
    <location>
        <begin position="240"/>
        <end position="332"/>
    </location>
</feature>
<feature type="transmembrane region" description="Helical" evidence="7">
    <location>
        <begin position="323"/>
        <end position="344"/>
    </location>
</feature>
<dbReference type="PANTHER" id="PTHR30287">
    <property type="entry name" value="MEMBRANE COMPONENT OF PREDICTED ABC SUPERFAMILY METABOLITE UPTAKE TRANSPORTER"/>
    <property type="match status" value="1"/>
</dbReference>
<comment type="caution">
    <text evidence="9">The sequence shown here is derived from an EMBL/GenBank/DDBJ whole genome shotgun (WGS) entry which is preliminary data.</text>
</comment>
<dbReference type="PANTHER" id="PTHR30287:SF1">
    <property type="entry name" value="INNER MEMBRANE PROTEIN"/>
    <property type="match status" value="1"/>
</dbReference>
<reference evidence="9 10" key="1">
    <citation type="submission" date="2018-11" db="EMBL/GenBank/DDBJ databases">
        <title>Whole genome sequence of Streptomyces paromomycinus NBRC 15454(T).</title>
        <authorList>
            <person name="Komaki H."/>
            <person name="Tamura T."/>
        </authorList>
    </citation>
    <scope>NUCLEOTIDE SEQUENCE [LARGE SCALE GENOMIC DNA]</scope>
    <source>
        <strain evidence="9 10">NBRC 15454</strain>
    </source>
</reference>
<dbReference type="InterPro" id="IPR038766">
    <property type="entry name" value="Membrane_comp_ABC_pdt"/>
</dbReference>
<gene>
    <name evidence="9" type="ORF">GKJPGBOP_03007</name>
</gene>
<dbReference type="AlphaFoldDB" id="A0A401W1Z9"/>
<feature type="compositionally biased region" description="Low complexity" evidence="6">
    <location>
        <begin position="18"/>
        <end position="28"/>
    </location>
</feature>
<accession>A0A401W1Z9</accession>
<dbReference type="EMBL" id="BHZD01000001">
    <property type="protein sequence ID" value="GCD43326.1"/>
    <property type="molecule type" value="Genomic_DNA"/>
</dbReference>
<dbReference type="GO" id="GO:0005886">
    <property type="term" value="C:plasma membrane"/>
    <property type="evidence" value="ECO:0007669"/>
    <property type="project" value="UniProtKB-SubCell"/>
</dbReference>
<feature type="region of interest" description="Disordered" evidence="6">
    <location>
        <begin position="1"/>
        <end position="33"/>
    </location>
</feature>
<sequence length="812" mass="85229">MTLLGPRTRNGPAGPGGPSAAPGKAAVPGPSPAGPAVWARDLATGLRFAAGGGREGWIRTALTAVGVGLGVAVLLLGSSVPSLIDSWHGREKARENLGQADPPRPADDTLLYAHADTRYRHQNIRGRLVEPDGAHPPKPPGVAALPAPGTMLVSPGLKELLDSPDGAALRERLPYRVVGTIGDAGLQGPAELTFLAGSSALDVRLGADRIDHFGLEFVQRPMRAPAVVLVIMTCVALLTPVMVFIGTSVRFGNERRELRLAALRLVGADIRTTRRIAAGETLLGSLAGLVLGAGFFLGGRQFASLVTLWDINVFPSDITPDPLLATLIAVLVPSAAVLVTLFAQRGVTVEPLGVVRSRPPVRRRLWWRPLVPLAGAGLLVSVSRDVEGVDSPLNTVRLATGATLLLLGVTALLPWLVDAVVRRLHGGPVPWQLATRRLQLHSGAATRAVAGITVAVAGAIAVHMTFTGMQAGFADAYARNGRPVVVMTGGTEGWEQTRQALTVLRGTQGVSRADGALETSVAAAGDPGRLMEGSDFRMVDGVFATVADCAGLAQLAEIGSCRDGDVFRTDNLPDDTFATPGARLNLDPPEGFGPTRPPQPWTLPATTRTVRAKTAPDGLPARGLLITPAAVDVHRMHRPLLHLTVRYDPAVPDAVEHIRTAAARINPSMAVVSLAENRHDGQYDSLRTGLFLGAVVTLLLIGAGLVISTVEQLHEHRRLLSVLDAFGARRRTLGWSVLWQTAIPVALGLVLAVGGGLALGSLLLWMIDSAVFVDWPVVAAMAGAGAGVILLVTAASLPPLWRMMRPDGLRTE</sequence>
<evidence type="ECO:0000256" key="3">
    <source>
        <dbReference type="ARBA" id="ARBA00022692"/>
    </source>
</evidence>
<keyword evidence="3 7" id="KW-0812">Transmembrane</keyword>
<keyword evidence="10" id="KW-1185">Reference proteome</keyword>
<feature type="transmembrane region" description="Helical" evidence="7">
    <location>
        <begin position="444"/>
        <end position="466"/>
    </location>
</feature>
<protein>
    <submittedName>
        <fullName evidence="9">Membrane protein</fullName>
    </submittedName>
</protein>
<evidence type="ECO:0000256" key="1">
    <source>
        <dbReference type="ARBA" id="ARBA00004651"/>
    </source>
</evidence>
<keyword evidence="2" id="KW-1003">Cell membrane</keyword>
<evidence type="ECO:0000313" key="10">
    <source>
        <dbReference type="Proteomes" id="UP000286746"/>
    </source>
</evidence>
<feature type="transmembrane region" description="Helical" evidence="7">
    <location>
        <begin position="281"/>
        <end position="303"/>
    </location>
</feature>
<feature type="transmembrane region" description="Helical" evidence="7">
    <location>
        <begin position="777"/>
        <end position="801"/>
    </location>
</feature>
<keyword evidence="5 7" id="KW-0472">Membrane</keyword>
<comment type="subcellular location">
    <subcellularLocation>
        <location evidence="1">Cell membrane</location>
        <topology evidence="1">Multi-pass membrane protein</topology>
    </subcellularLocation>
</comment>
<name>A0A401W1Z9_STREY</name>
<organism evidence="9 10">
    <name type="scientific">Streptomyces paromomycinus</name>
    <name type="common">Streptomyces rimosus subsp. paromomycinus</name>
    <dbReference type="NCBI Taxonomy" id="92743"/>
    <lineage>
        <taxon>Bacteria</taxon>
        <taxon>Bacillati</taxon>
        <taxon>Actinomycetota</taxon>
        <taxon>Actinomycetes</taxon>
        <taxon>Kitasatosporales</taxon>
        <taxon>Streptomycetaceae</taxon>
        <taxon>Streptomyces</taxon>
    </lineage>
</organism>
<evidence type="ECO:0000256" key="7">
    <source>
        <dbReference type="SAM" id="Phobius"/>
    </source>
</evidence>
<feature type="transmembrane region" description="Helical" evidence="7">
    <location>
        <begin position="226"/>
        <end position="249"/>
    </location>
</feature>
<dbReference type="InterPro" id="IPR003838">
    <property type="entry name" value="ABC3_permease_C"/>
</dbReference>
<feature type="transmembrane region" description="Helical" evidence="7">
    <location>
        <begin position="395"/>
        <end position="417"/>
    </location>
</feature>
<feature type="domain" description="ABC3 transporter permease C-terminal" evidence="8">
    <location>
        <begin position="693"/>
        <end position="805"/>
    </location>
</feature>
<evidence type="ECO:0000256" key="5">
    <source>
        <dbReference type="ARBA" id="ARBA00023136"/>
    </source>
</evidence>
<evidence type="ECO:0000256" key="4">
    <source>
        <dbReference type="ARBA" id="ARBA00022989"/>
    </source>
</evidence>
<evidence type="ECO:0000256" key="6">
    <source>
        <dbReference type="SAM" id="MobiDB-lite"/>
    </source>
</evidence>
<keyword evidence="4 7" id="KW-1133">Transmembrane helix</keyword>
<feature type="transmembrane region" description="Helical" evidence="7">
    <location>
        <begin position="365"/>
        <end position="383"/>
    </location>
</feature>
<dbReference type="Proteomes" id="UP000286746">
    <property type="component" value="Unassembled WGS sequence"/>
</dbReference>
<feature type="transmembrane region" description="Helical" evidence="7">
    <location>
        <begin position="737"/>
        <end position="765"/>
    </location>
</feature>
<proteinExistence type="predicted"/>